<feature type="transmembrane region" description="Helical" evidence="1">
    <location>
        <begin position="200"/>
        <end position="220"/>
    </location>
</feature>
<dbReference type="InterPro" id="IPR056228">
    <property type="entry name" value="ABCC10-like_N"/>
</dbReference>
<dbReference type="STRING" id="56857.A0A200RA90"/>
<evidence type="ECO:0000259" key="2">
    <source>
        <dbReference type="Pfam" id="PF24358"/>
    </source>
</evidence>
<dbReference type="InParanoid" id="A0A200RA90"/>
<comment type="caution">
    <text evidence="3">The sequence shown here is derived from an EMBL/GenBank/DDBJ whole genome shotgun (WGS) entry which is preliminary data.</text>
</comment>
<dbReference type="Proteomes" id="UP000195402">
    <property type="component" value="Unassembled WGS sequence"/>
</dbReference>
<feature type="transmembrane region" description="Helical" evidence="1">
    <location>
        <begin position="96"/>
        <end position="119"/>
    </location>
</feature>
<dbReference type="OrthoDB" id="10603356at2759"/>
<evidence type="ECO:0000313" key="3">
    <source>
        <dbReference type="EMBL" id="OVA19628.1"/>
    </source>
</evidence>
<name>A0A200RA90_MACCD</name>
<feature type="transmembrane region" description="Helical" evidence="1">
    <location>
        <begin position="54"/>
        <end position="75"/>
    </location>
</feature>
<keyword evidence="1" id="KW-0812">Transmembrane</keyword>
<dbReference type="OMA" id="HRYMEID"/>
<accession>A0A200RA90</accession>
<organism evidence="3 4">
    <name type="scientific">Macleaya cordata</name>
    <name type="common">Five-seeded plume-poppy</name>
    <name type="synonym">Bocconia cordata</name>
    <dbReference type="NCBI Taxonomy" id="56857"/>
    <lineage>
        <taxon>Eukaryota</taxon>
        <taxon>Viridiplantae</taxon>
        <taxon>Streptophyta</taxon>
        <taxon>Embryophyta</taxon>
        <taxon>Tracheophyta</taxon>
        <taxon>Spermatophyta</taxon>
        <taxon>Magnoliopsida</taxon>
        <taxon>Ranunculales</taxon>
        <taxon>Papaveraceae</taxon>
        <taxon>Papaveroideae</taxon>
        <taxon>Macleaya</taxon>
    </lineage>
</organism>
<keyword evidence="1" id="KW-0472">Membrane</keyword>
<gene>
    <name evidence="3" type="ORF">BVC80_9053g46</name>
</gene>
<dbReference type="Pfam" id="PF24358">
    <property type="entry name" value="ABCC10_N"/>
    <property type="match status" value="1"/>
</dbReference>
<evidence type="ECO:0000313" key="4">
    <source>
        <dbReference type="Proteomes" id="UP000195402"/>
    </source>
</evidence>
<keyword evidence="1" id="KW-1133">Transmembrane helix</keyword>
<feature type="transmembrane region" description="Helical" evidence="1">
    <location>
        <begin position="139"/>
        <end position="159"/>
    </location>
</feature>
<keyword evidence="4" id="KW-1185">Reference proteome</keyword>
<feature type="domain" description="ABCC10-like N-terminal" evidence="2">
    <location>
        <begin position="16"/>
        <end position="224"/>
    </location>
</feature>
<dbReference type="EMBL" id="MVGT01000183">
    <property type="protein sequence ID" value="OVA19628.1"/>
    <property type="molecule type" value="Genomic_DNA"/>
</dbReference>
<dbReference type="AlphaFoldDB" id="A0A200RA90"/>
<proteinExistence type="predicted"/>
<feature type="transmembrane region" description="Helical" evidence="1">
    <location>
        <begin position="171"/>
        <end position="194"/>
    </location>
</feature>
<reference evidence="3 4" key="1">
    <citation type="journal article" date="2017" name="Mol. Plant">
        <title>The Genome of Medicinal Plant Macleaya cordata Provides New Insights into Benzylisoquinoline Alkaloids Metabolism.</title>
        <authorList>
            <person name="Liu X."/>
            <person name="Liu Y."/>
            <person name="Huang P."/>
            <person name="Ma Y."/>
            <person name="Qing Z."/>
            <person name="Tang Q."/>
            <person name="Cao H."/>
            <person name="Cheng P."/>
            <person name="Zheng Y."/>
            <person name="Yuan Z."/>
            <person name="Zhou Y."/>
            <person name="Liu J."/>
            <person name="Tang Z."/>
            <person name="Zhuo Y."/>
            <person name="Zhang Y."/>
            <person name="Yu L."/>
            <person name="Huang J."/>
            <person name="Yang P."/>
            <person name="Peng Q."/>
            <person name="Zhang J."/>
            <person name="Jiang W."/>
            <person name="Zhang Z."/>
            <person name="Lin K."/>
            <person name="Ro D.K."/>
            <person name="Chen X."/>
            <person name="Xiong X."/>
            <person name="Shang Y."/>
            <person name="Huang S."/>
            <person name="Zeng J."/>
        </authorList>
    </citation>
    <scope>NUCLEOTIDE SEQUENCE [LARGE SCALE GENOMIC DNA]</scope>
    <source>
        <strain evidence="4">cv. BLH2017</strain>
        <tissue evidence="3">Root</tissue>
    </source>
</reference>
<evidence type="ECO:0000256" key="1">
    <source>
        <dbReference type="SAM" id="Phobius"/>
    </source>
</evidence>
<protein>
    <recommendedName>
        <fullName evidence="2">ABCC10-like N-terminal domain-containing protein</fullName>
    </recommendedName>
</protein>
<sequence length="249" mass="27609">MQNLHITGDIKHHMAETLWTIFCGKSDCSISAAGKECSSGFPIFGYFIHPSSCINHALIISIDSLLLLIFILNFTHTRISSRIVQIPTKLQGFSMLQIFSAIYNGALGLFYIVLGVWILEEKLTKTQTVLPLNWWLVSLIHGFTCFLLDSIVSQSFLSLKGNQLPRTIQLSICLVLACILAGVLCSSSLLVLIVGKEKPVEIILDVLMLPGVILSLLCAFKGYRKGEIDPTIYASLYTPLNYKDINDNI</sequence>